<sequence>MAKRKIIWTKSAKFERKEILIYWINRTKSKTYSKKLNKLFSEAVNLLSEHPKIGRTTNDGETRINIVRDYLIFYEFTEKELIVQSIWDARRDENDTEFDYT</sequence>
<dbReference type="InterPro" id="IPR007712">
    <property type="entry name" value="RelE/ParE_toxin"/>
</dbReference>
<dbReference type="Pfam" id="PF05016">
    <property type="entry name" value="ParE_toxin"/>
    <property type="match status" value="1"/>
</dbReference>
<dbReference type="NCBIfam" id="TIGR02385">
    <property type="entry name" value="RelE_StbE"/>
    <property type="match status" value="1"/>
</dbReference>
<proteinExistence type="predicted"/>
<reference evidence="2 3" key="1">
    <citation type="submission" date="2022-03" db="EMBL/GenBank/DDBJ databases">
        <title>Chryseobacterium sp. isolated from particulate matters in swine house.</title>
        <authorList>
            <person name="Won M."/>
            <person name="Kim S.-J."/>
            <person name="Kwon S.-W."/>
        </authorList>
    </citation>
    <scope>NUCLEOTIDE SEQUENCE [LARGE SCALE GENOMIC DNA]</scope>
    <source>
        <strain evidence="2 3">SC2-2</strain>
    </source>
</reference>
<keyword evidence="1" id="KW-1277">Toxin-antitoxin system</keyword>
<gene>
    <name evidence="2" type="ORF">MTP09_06050</name>
</gene>
<dbReference type="Gene3D" id="3.30.2310.20">
    <property type="entry name" value="RelE-like"/>
    <property type="match status" value="1"/>
</dbReference>
<organism evidence="2 3">
    <name type="scientific">Chryseobacterium suipulveris</name>
    <dbReference type="NCBI Taxonomy" id="2929800"/>
    <lineage>
        <taxon>Bacteria</taxon>
        <taxon>Pseudomonadati</taxon>
        <taxon>Bacteroidota</taxon>
        <taxon>Flavobacteriia</taxon>
        <taxon>Flavobacteriales</taxon>
        <taxon>Weeksellaceae</taxon>
        <taxon>Chryseobacterium group</taxon>
        <taxon>Chryseobacterium</taxon>
    </lineage>
</organism>
<protein>
    <submittedName>
        <fullName evidence="2">Type II toxin-antitoxin system RelE/ParE family toxin</fullName>
    </submittedName>
</protein>
<keyword evidence="3" id="KW-1185">Reference proteome</keyword>
<accession>A0ABY4BVK2</accession>
<evidence type="ECO:0000256" key="1">
    <source>
        <dbReference type="ARBA" id="ARBA00022649"/>
    </source>
</evidence>
<evidence type="ECO:0000313" key="3">
    <source>
        <dbReference type="Proteomes" id="UP000831460"/>
    </source>
</evidence>
<evidence type="ECO:0000313" key="2">
    <source>
        <dbReference type="EMBL" id="UOE42197.1"/>
    </source>
</evidence>
<name>A0ABY4BVK2_9FLAO</name>
<dbReference type="RefSeq" id="WP_055041231.1">
    <property type="nucleotide sequence ID" value="NZ_CP094532.1"/>
</dbReference>
<dbReference type="InterPro" id="IPR035093">
    <property type="entry name" value="RelE/ParE_toxin_dom_sf"/>
</dbReference>
<dbReference type="EMBL" id="CP094532">
    <property type="protein sequence ID" value="UOE42197.1"/>
    <property type="molecule type" value="Genomic_DNA"/>
</dbReference>
<dbReference type="Proteomes" id="UP000831460">
    <property type="component" value="Chromosome"/>
</dbReference>